<dbReference type="InterPro" id="IPR046450">
    <property type="entry name" value="PA_dom_sf"/>
</dbReference>
<dbReference type="PANTHER" id="PTHR10404">
    <property type="entry name" value="N-ACETYLATED-ALPHA-LINKED ACIDIC DIPEPTIDASE"/>
    <property type="match status" value="1"/>
</dbReference>
<keyword evidence="3" id="KW-1185">Reference proteome</keyword>
<sequence length="571" mass="64458">MTKKEFEHVFLEEISASRLMEHAGYITSQDRESGSPGEKRAAEYFRQVMEDLGLDVEIHYVENYISLPVSASLTLGSGRALKSCITHSYGASTGCGGLEGEAVYVRDGQDIKGKIAVMEGLASAVPCKALEARGAVGIICITGGAYPYNMSISPIWGQPVPSTLDLLSRIPVVTINAEDGRQLLECLEKGESRVRIRAEVSTRFRTVPVCTAELKALRPTDRFVMFGGHVDSWHKGGTDNGGSNAVVLELARVFSRHTDRMNTNIRFVWWSGHSNGRYSGSNWYADTYWEDIHDHGVMNFDIDTVGTKGSVDFSHIECNRQCYALGRQVVRERTGQDPDYMRIQRNGDQSFWAHGLPTLFECLSLQPSEGQGQGTFMPGLPWYWHTTQDVFGQLGEEELRRDAQIFALAISRAVMSNVYPFAYEGLADEMLGNLKQYQKEAAGTFDLTGIMEMVWHLKEKFRLLDEHIIRLNQLDGMDEALCREAERVNRLCMDLNRILIPVHYCKNGDLFQVDLAVPIPAFPEFDQIPELASMDKEQDGFKFLERQLIRERNRVHYFLRQALLRLEADGR</sequence>
<dbReference type="Pfam" id="PF04389">
    <property type="entry name" value="Peptidase_M28"/>
    <property type="match status" value="1"/>
</dbReference>
<comment type="caution">
    <text evidence="2">The sequence shown here is derived from an EMBL/GenBank/DDBJ whole genome shotgun (WGS) entry which is preliminary data.</text>
</comment>
<dbReference type="SUPFAM" id="SSF53187">
    <property type="entry name" value="Zn-dependent exopeptidases"/>
    <property type="match status" value="1"/>
</dbReference>
<organism evidence="2 3">
    <name type="scientific">Enterocloster hominis</name>
    <name type="common">ex Hitch et al. 2024</name>
    <dbReference type="NCBI Taxonomy" id="1917870"/>
    <lineage>
        <taxon>Bacteria</taxon>
        <taxon>Bacillati</taxon>
        <taxon>Bacillota</taxon>
        <taxon>Clostridia</taxon>
        <taxon>Lachnospirales</taxon>
        <taxon>Lachnospiraceae</taxon>
        <taxon>Enterocloster</taxon>
    </lineage>
</organism>
<accession>A0ABV1D872</accession>
<dbReference type="InterPro" id="IPR007484">
    <property type="entry name" value="Peptidase_M28"/>
</dbReference>
<protein>
    <submittedName>
        <fullName evidence="2">M28 family peptidase</fullName>
    </submittedName>
</protein>
<dbReference type="EMBL" id="JBBMFM010000053">
    <property type="protein sequence ID" value="MEQ2426180.1"/>
    <property type="molecule type" value="Genomic_DNA"/>
</dbReference>
<evidence type="ECO:0000313" key="2">
    <source>
        <dbReference type="EMBL" id="MEQ2426180.1"/>
    </source>
</evidence>
<dbReference type="Proteomes" id="UP001454086">
    <property type="component" value="Unassembled WGS sequence"/>
</dbReference>
<dbReference type="PANTHER" id="PTHR10404:SF46">
    <property type="entry name" value="VACUOLAR PROTEIN SORTING-ASSOCIATED PROTEIN 70"/>
    <property type="match status" value="1"/>
</dbReference>
<evidence type="ECO:0000313" key="3">
    <source>
        <dbReference type="Proteomes" id="UP001454086"/>
    </source>
</evidence>
<reference evidence="2 3" key="1">
    <citation type="submission" date="2024-03" db="EMBL/GenBank/DDBJ databases">
        <title>Human intestinal bacterial collection.</title>
        <authorList>
            <person name="Pauvert C."/>
            <person name="Hitch T.C.A."/>
            <person name="Clavel T."/>
        </authorList>
    </citation>
    <scope>NUCLEOTIDE SEQUENCE [LARGE SCALE GENOMIC DNA]</scope>
    <source>
        <strain evidence="2 3">CLA-SR-H021</strain>
    </source>
</reference>
<gene>
    <name evidence="2" type="ORF">WMQ36_14485</name>
</gene>
<feature type="domain" description="Peptidase M28" evidence="1">
    <location>
        <begin position="215"/>
        <end position="406"/>
    </location>
</feature>
<proteinExistence type="predicted"/>
<dbReference type="InterPro" id="IPR039373">
    <property type="entry name" value="Peptidase_M28B"/>
</dbReference>
<dbReference type="RefSeq" id="WP_040380244.1">
    <property type="nucleotide sequence ID" value="NZ_JBBMFM010000053.1"/>
</dbReference>
<dbReference type="Gene3D" id="3.40.630.10">
    <property type="entry name" value="Zn peptidases"/>
    <property type="match status" value="1"/>
</dbReference>
<dbReference type="SUPFAM" id="SSF52025">
    <property type="entry name" value="PA domain"/>
    <property type="match status" value="1"/>
</dbReference>
<dbReference type="Gene3D" id="3.50.30.30">
    <property type="match status" value="1"/>
</dbReference>
<evidence type="ECO:0000259" key="1">
    <source>
        <dbReference type="Pfam" id="PF04389"/>
    </source>
</evidence>
<name>A0ABV1D872_9FIRM</name>